<dbReference type="InterPro" id="IPR024822">
    <property type="entry name" value="Coilin"/>
</dbReference>
<dbReference type="GO" id="GO:0000387">
    <property type="term" value="P:spliceosomal snRNP assembly"/>
    <property type="evidence" value="ECO:0007669"/>
    <property type="project" value="TreeGrafter"/>
</dbReference>
<name>A0A8T1WBQ7_9STRA</name>
<feature type="compositionally biased region" description="Low complexity" evidence="1">
    <location>
        <begin position="155"/>
        <end position="177"/>
    </location>
</feature>
<feature type="compositionally biased region" description="Basic residues" evidence="1">
    <location>
        <begin position="229"/>
        <end position="242"/>
    </location>
</feature>
<evidence type="ECO:0000313" key="4">
    <source>
        <dbReference type="Proteomes" id="UP000693981"/>
    </source>
</evidence>
<gene>
    <name evidence="3" type="ORF">PHYBOEH_006944</name>
</gene>
<accession>A0A8T1WBQ7</accession>
<dbReference type="GO" id="GO:0030619">
    <property type="term" value="F:U1 snRNA binding"/>
    <property type="evidence" value="ECO:0007669"/>
    <property type="project" value="TreeGrafter"/>
</dbReference>
<proteinExistence type="predicted"/>
<protein>
    <recommendedName>
        <fullName evidence="2">Coilin N-terminal domain-containing protein</fullName>
    </recommendedName>
</protein>
<evidence type="ECO:0000313" key="3">
    <source>
        <dbReference type="EMBL" id="KAG7390691.1"/>
    </source>
</evidence>
<dbReference type="GO" id="GO:0030620">
    <property type="term" value="F:U2 snRNA binding"/>
    <property type="evidence" value="ECO:0007669"/>
    <property type="project" value="TreeGrafter"/>
</dbReference>
<dbReference type="Pfam" id="PF15862">
    <property type="entry name" value="Coilin_N"/>
    <property type="match status" value="1"/>
</dbReference>
<dbReference type="GO" id="GO:0015030">
    <property type="term" value="C:Cajal body"/>
    <property type="evidence" value="ECO:0007669"/>
    <property type="project" value="TreeGrafter"/>
</dbReference>
<dbReference type="PANTHER" id="PTHR15197">
    <property type="entry name" value="COILIN P80"/>
    <property type="match status" value="1"/>
</dbReference>
<organism evidence="3 4">
    <name type="scientific">Phytophthora boehmeriae</name>
    <dbReference type="NCBI Taxonomy" id="109152"/>
    <lineage>
        <taxon>Eukaryota</taxon>
        <taxon>Sar</taxon>
        <taxon>Stramenopiles</taxon>
        <taxon>Oomycota</taxon>
        <taxon>Peronosporomycetes</taxon>
        <taxon>Peronosporales</taxon>
        <taxon>Peronosporaceae</taxon>
        <taxon>Phytophthora</taxon>
    </lineage>
</organism>
<comment type="caution">
    <text evidence="3">The sequence shown here is derived from an EMBL/GenBank/DDBJ whole genome shotgun (WGS) entry which is preliminary data.</text>
</comment>
<dbReference type="EMBL" id="JAGDFL010000376">
    <property type="protein sequence ID" value="KAG7390691.1"/>
    <property type="molecule type" value="Genomic_DNA"/>
</dbReference>
<feature type="region of interest" description="Disordered" evidence="1">
    <location>
        <begin position="89"/>
        <end position="342"/>
    </location>
</feature>
<evidence type="ECO:0000256" key="1">
    <source>
        <dbReference type="SAM" id="MobiDB-lite"/>
    </source>
</evidence>
<reference evidence="3" key="1">
    <citation type="submission" date="2021-02" db="EMBL/GenBank/DDBJ databases">
        <authorList>
            <person name="Palmer J.M."/>
        </authorList>
    </citation>
    <scope>NUCLEOTIDE SEQUENCE</scope>
    <source>
        <strain evidence="3">SCRP23</strain>
    </source>
</reference>
<feature type="compositionally biased region" description="Basic and acidic residues" evidence="1">
    <location>
        <begin position="125"/>
        <end position="142"/>
    </location>
</feature>
<dbReference type="InterPro" id="IPR031722">
    <property type="entry name" value="Coilin_N"/>
</dbReference>
<sequence>MEAECRVRLVFADELGRHVLRRRGFTSCWYLVPRDVKLVGDLGHLLLREFGLRKRCPLGLELRLQDLPVLATQSIRIIRDDDTIAVQCPAVEGERSSSEESSSDEELKHRKALRLPARPKKRREEKKIEAEKRGKQVKDTNKAAKRVKVRERSDSSSSDSSSSSSSDSSSSSSSSSSESEEESTAKTKQVPTATVKKRVMAGNGIAVKRTHSDANAGHQKVPETAEKGPRRKRRRLRNRSRNGVRGLVNDSSNMTGSNGAKPTDRIEATLTSLVIPSETRERELTEPELAKYGPSSSDTRQQEVPSRKQNAQSSERSSSVHSGAHDETSVNDAVRKHKPKNRYEERWKRPYEIVATVLDKKSGKASEGNKPTTDITELLASFPTVSPACFEVEDIVAIKTLTLCLETWQPVLSNWQCGQVQSVDSSGSTIELTSWTLEANNAADDSAGSVIFHKASNSERRSIQTSEISELRFLSGPTYSSIHQDSADTTPTNN</sequence>
<feature type="compositionally biased region" description="Basic and acidic residues" evidence="1">
    <location>
        <begin position="278"/>
        <end position="289"/>
    </location>
</feature>
<keyword evidence="4" id="KW-1185">Reference proteome</keyword>
<evidence type="ECO:0000259" key="2">
    <source>
        <dbReference type="Pfam" id="PF15862"/>
    </source>
</evidence>
<feature type="compositionally biased region" description="Basic residues" evidence="1">
    <location>
        <begin position="109"/>
        <end position="124"/>
    </location>
</feature>
<dbReference type="Proteomes" id="UP000693981">
    <property type="component" value="Unassembled WGS sequence"/>
</dbReference>
<feature type="compositionally biased region" description="Polar residues" evidence="1">
    <location>
        <begin position="249"/>
        <end position="260"/>
    </location>
</feature>
<dbReference type="PANTHER" id="PTHR15197:SF0">
    <property type="entry name" value="COILIN"/>
    <property type="match status" value="1"/>
</dbReference>
<feature type="compositionally biased region" description="Polar residues" evidence="1">
    <location>
        <begin position="294"/>
        <end position="321"/>
    </location>
</feature>
<dbReference type="AlphaFoldDB" id="A0A8T1WBQ7"/>
<dbReference type="OrthoDB" id="74813at2759"/>
<feature type="domain" description="Coilin N-terminal" evidence="2">
    <location>
        <begin position="5"/>
        <end position="164"/>
    </location>
</feature>